<dbReference type="OrthoDB" id="2164794at2"/>
<dbReference type="EMBL" id="QUMW01000014">
    <property type="protein sequence ID" value="REG23145.1"/>
    <property type="molecule type" value="Genomic_DNA"/>
</dbReference>
<organism evidence="3 4">
    <name type="scientific">Jeotgalicoccus halotolerans</name>
    <dbReference type="NCBI Taxonomy" id="157227"/>
    <lineage>
        <taxon>Bacteria</taxon>
        <taxon>Bacillati</taxon>
        <taxon>Bacillota</taxon>
        <taxon>Bacilli</taxon>
        <taxon>Bacillales</taxon>
        <taxon>Staphylococcaceae</taxon>
        <taxon>Jeotgalicoccus</taxon>
    </lineage>
</organism>
<feature type="region of interest" description="Disordered" evidence="1">
    <location>
        <begin position="315"/>
        <end position="336"/>
    </location>
</feature>
<feature type="domain" description="NERD" evidence="2">
    <location>
        <begin position="37"/>
        <end position="145"/>
    </location>
</feature>
<evidence type="ECO:0000256" key="1">
    <source>
        <dbReference type="SAM" id="MobiDB-lite"/>
    </source>
</evidence>
<proteinExistence type="predicted"/>
<name>A0A3E0ATQ5_9STAP</name>
<accession>A0A3E0ATQ5</accession>
<evidence type="ECO:0000313" key="3">
    <source>
        <dbReference type="EMBL" id="REG23145.1"/>
    </source>
</evidence>
<comment type="caution">
    <text evidence="3">The sequence shown here is derived from an EMBL/GenBank/DDBJ whole genome shotgun (WGS) entry which is preliminary data.</text>
</comment>
<sequence>MFLNSRKIPAELLHYRALQKRRHLNAAEDRQFKIYRSGYEGECLYDKIFDETGHSNLYIFRDVYLAAGNSGGQYDSLVIAEDAVVVNEIKNYRGEYYYKNGRFSRNNEVIPDNPFSQVDRAVGKLYRICRNYNVTVEITGKVIFPNDDFRLYSEDNSIWKNVVIRMDLKKYFREFKENFNTGKADKLVSLIRAHITENPYFNGSLDVGQIRMGIYCGECGSFNLEKGRFQLTCAECGTIESNETHLLRAMSDHKFLFYNQPMTKRSLLRLIDHQLHGRTVLRSLQRHCDVIKKGRQTSYEFRYYDGNAALKETKKVQRYKDKPGNKIKEQRDYSTE</sequence>
<keyword evidence="4" id="KW-1185">Reference proteome</keyword>
<gene>
    <name evidence="3" type="ORF">DFR63_2037</name>
</gene>
<dbReference type="InterPro" id="IPR011528">
    <property type="entry name" value="NERD"/>
</dbReference>
<reference evidence="3 4" key="1">
    <citation type="submission" date="2018-08" db="EMBL/GenBank/DDBJ databases">
        <title>Genomic Encyclopedia of Type Strains, Phase IV (KMG-IV): sequencing the most valuable type-strain genomes for metagenomic binning, comparative biology and taxonomic classification.</title>
        <authorList>
            <person name="Goeker M."/>
        </authorList>
    </citation>
    <scope>NUCLEOTIDE SEQUENCE [LARGE SCALE GENOMIC DNA]</scope>
    <source>
        <strain evidence="3 4">DSM 17274</strain>
    </source>
</reference>
<dbReference type="PROSITE" id="PS50965">
    <property type="entry name" value="NERD"/>
    <property type="match status" value="1"/>
</dbReference>
<dbReference type="Proteomes" id="UP000257076">
    <property type="component" value="Unassembled WGS sequence"/>
</dbReference>
<evidence type="ECO:0000313" key="4">
    <source>
        <dbReference type="Proteomes" id="UP000257076"/>
    </source>
</evidence>
<protein>
    <submittedName>
        <fullName evidence="3">Nuclease-like protein</fullName>
    </submittedName>
</protein>
<evidence type="ECO:0000259" key="2">
    <source>
        <dbReference type="PROSITE" id="PS50965"/>
    </source>
</evidence>
<dbReference type="RefSeq" id="WP_115885803.1">
    <property type="nucleotide sequence ID" value="NZ_CBCSHX010000005.1"/>
</dbReference>
<dbReference type="Pfam" id="PF08378">
    <property type="entry name" value="NERD"/>
    <property type="match status" value="1"/>
</dbReference>
<dbReference type="AlphaFoldDB" id="A0A3E0ATQ5"/>